<dbReference type="Proteomes" id="UP000184300">
    <property type="component" value="Unassembled WGS sequence"/>
</dbReference>
<feature type="compositionally biased region" description="Polar residues" evidence="1">
    <location>
        <begin position="53"/>
        <end position="63"/>
    </location>
</feature>
<dbReference type="VEuPathDB" id="FungiDB:ASPGLDRAFT_61173"/>
<feature type="compositionally biased region" description="Acidic residues" evidence="1">
    <location>
        <begin position="193"/>
        <end position="204"/>
    </location>
</feature>
<feature type="compositionally biased region" description="Low complexity" evidence="1">
    <location>
        <begin position="69"/>
        <end position="110"/>
    </location>
</feature>
<dbReference type="GeneID" id="34464721"/>
<feature type="compositionally biased region" description="Acidic residues" evidence="1">
    <location>
        <begin position="119"/>
        <end position="129"/>
    </location>
</feature>
<dbReference type="AlphaFoldDB" id="A0A1L9V8G3"/>
<reference evidence="3" key="1">
    <citation type="journal article" date="2017" name="Genome Biol.">
        <title>Comparative genomics reveals high biological diversity and specific adaptations in the industrially and medically important fungal genus Aspergillus.</title>
        <authorList>
            <person name="de Vries R.P."/>
            <person name="Riley R."/>
            <person name="Wiebenga A."/>
            <person name="Aguilar-Osorio G."/>
            <person name="Amillis S."/>
            <person name="Uchima C.A."/>
            <person name="Anderluh G."/>
            <person name="Asadollahi M."/>
            <person name="Askin M."/>
            <person name="Barry K."/>
            <person name="Battaglia E."/>
            <person name="Bayram O."/>
            <person name="Benocci T."/>
            <person name="Braus-Stromeyer S.A."/>
            <person name="Caldana C."/>
            <person name="Canovas D."/>
            <person name="Cerqueira G.C."/>
            <person name="Chen F."/>
            <person name="Chen W."/>
            <person name="Choi C."/>
            <person name="Clum A."/>
            <person name="Dos Santos R.A."/>
            <person name="Damasio A.R."/>
            <person name="Diallinas G."/>
            <person name="Emri T."/>
            <person name="Fekete E."/>
            <person name="Flipphi M."/>
            <person name="Freyberg S."/>
            <person name="Gallo A."/>
            <person name="Gournas C."/>
            <person name="Habgood R."/>
            <person name="Hainaut M."/>
            <person name="Harispe M.L."/>
            <person name="Henrissat B."/>
            <person name="Hilden K.S."/>
            <person name="Hope R."/>
            <person name="Hossain A."/>
            <person name="Karabika E."/>
            <person name="Karaffa L."/>
            <person name="Karanyi Z."/>
            <person name="Krasevec N."/>
            <person name="Kuo A."/>
            <person name="Kusch H."/>
            <person name="LaButti K."/>
            <person name="Lagendijk E.L."/>
            <person name="Lapidus A."/>
            <person name="Levasseur A."/>
            <person name="Lindquist E."/>
            <person name="Lipzen A."/>
            <person name="Logrieco A.F."/>
            <person name="MacCabe A."/>
            <person name="Maekelae M.R."/>
            <person name="Malavazi I."/>
            <person name="Melin P."/>
            <person name="Meyer V."/>
            <person name="Mielnichuk N."/>
            <person name="Miskei M."/>
            <person name="Molnar A.P."/>
            <person name="Mule G."/>
            <person name="Ngan C.Y."/>
            <person name="Orejas M."/>
            <person name="Orosz E."/>
            <person name="Ouedraogo J.P."/>
            <person name="Overkamp K.M."/>
            <person name="Park H.-S."/>
            <person name="Perrone G."/>
            <person name="Piumi F."/>
            <person name="Punt P.J."/>
            <person name="Ram A.F."/>
            <person name="Ramon A."/>
            <person name="Rauscher S."/>
            <person name="Record E."/>
            <person name="Riano-Pachon D.M."/>
            <person name="Robert V."/>
            <person name="Roehrig J."/>
            <person name="Ruller R."/>
            <person name="Salamov A."/>
            <person name="Salih N.S."/>
            <person name="Samson R.A."/>
            <person name="Sandor E."/>
            <person name="Sanguinetti M."/>
            <person name="Schuetze T."/>
            <person name="Sepcic K."/>
            <person name="Shelest E."/>
            <person name="Sherlock G."/>
            <person name="Sophianopoulou V."/>
            <person name="Squina F.M."/>
            <person name="Sun H."/>
            <person name="Susca A."/>
            <person name="Todd R.B."/>
            <person name="Tsang A."/>
            <person name="Unkles S.E."/>
            <person name="van de Wiele N."/>
            <person name="van Rossen-Uffink D."/>
            <person name="Oliveira J.V."/>
            <person name="Vesth T.C."/>
            <person name="Visser J."/>
            <person name="Yu J.-H."/>
            <person name="Zhou M."/>
            <person name="Andersen M.R."/>
            <person name="Archer D.B."/>
            <person name="Baker S.E."/>
            <person name="Benoit I."/>
            <person name="Brakhage A.A."/>
            <person name="Braus G.H."/>
            <person name="Fischer R."/>
            <person name="Frisvad J.C."/>
            <person name="Goldman G.H."/>
            <person name="Houbraken J."/>
            <person name="Oakley B."/>
            <person name="Pocsi I."/>
            <person name="Scazzocchio C."/>
            <person name="Seiboth B."/>
            <person name="vanKuyk P.A."/>
            <person name="Wortman J."/>
            <person name="Dyer P.S."/>
            <person name="Grigoriev I.V."/>
        </authorList>
    </citation>
    <scope>NUCLEOTIDE SEQUENCE [LARGE SCALE GENOMIC DNA]</scope>
    <source>
        <strain evidence="3">CBS 516.65</strain>
    </source>
</reference>
<evidence type="ECO:0000256" key="1">
    <source>
        <dbReference type="SAM" id="MobiDB-lite"/>
    </source>
</evidence>
<dbReference type="EMBL" id="KV878912">
    <property type="protein sequence ID" value="OJJ80165.1"/>
    <property type="molecule type" value="Genomic_DNA"/>
</dbReference>
<feature type="compositionally biased region" description="Polar residues" evidence="1">
    <location>
        <begin position="172"/>
        <end position="188"/>
    </location>
</feature>
<dbReference type="Gene3D" id="3.30.450.30">
    <property type="entry name" value="Dynein light chain 2a, cytoplasmic"/>
    <property type="match status" value="1"/>
</dbReference>
<dbReference type="OrthoDB" id="9985637at2759"/>
<keyword evidence="3" id="KW-1185">Reference proteome</keyword>
<sequence>MAQQTVIPQHVTALLTHLTSRPGVQSTFILSRKDGSIIQSTGLLAADLERRNSQNTASRQQAPSPLDETAPTSTSTPASPSVEQQQQQQQQQSEEQEQPEGQSQEGQEQQEGQEKGEGQQEEQQEQEQEQEQKQPYKPTHAEALAAHIFAFVSSASDLSLSLSHPPDDNDSKPSSNGLNLETLTNGITSPREEGDEGQEKEEDDEVKLLRLRTKKHEIVVVPDRKYLLCVVHDAAHMAGGRAR</sequence>
<protein>
    <recommendedName>
        <fullName evidence="4">Roadblock/LAMTOR2 domain-containing protein</fullName>
    </recommendedName>
</protein>
<gene>
    <name evidence="2" type="ORF">ASPGLDRAFT_61173</name>
</gene>
<feature type="region of interest" description="Disordered" evidence="1">
    <location>
        <begin position="48"/>
        <end position="136"/>
    </location>
</feature>
<accession>A0A1L9V8G3</accession>
<dbReference type="STRING" id="1160497.A0A1L9V8G3"/>
<evidence type="ECO:0000313" key="2">
    <source>
        <dbReference type="EMBL" id="OJJ80165.1"/>
    </source>
</evidence>
<dbReference type="RefSeq" id="XP_022396863.1">
    <property type="nucleotide sequence ID" value="XM_022548461.1"/>
</dbReference>
<organism evidence="2 3">
    <name type="scientific">Aspergillus glaucus CBS 516.65</name>
    <dbReference type="NCBI Taxonomy" id="1160497"/>
    <lineage>
        <taxon>Eukaryota</taxon>
        <taxon>Fungi</taxon>
        <taxon>Dikarya</taxon>
        <taxon>Ascomycota</taxon>
        <taxon>Pezizomycotina</taxon>
        <taxon>Eurotiomycetes</taxon>
        <taxon>Eurotiomycetidae</taxon>
        <taxon>Eurotiales</taxon>
        <taxon>Aspergillaceae</taxon>
        <taxon>Aspergillus</taxon>
        <taxon>Aspergillus subgen. Aspergillus</taxon>
    </lineage>
</organism>
<feature type="region of interest" description="Disordered" evidence="1">
    <location>
        <begin position="158"/>
        <end position="204"/>
    </location>
</feature>
<dbReference type="SUPFAM" id="SSF103196">
    <property type="entry name" value="Roadblock/LC7 domain"/>
    <property type="match status" value="1"/>
</dbReference>
<name>A0A1L9V8G3_ASPGL</name>
<evidence type="ECO:0008006" key="4">
    <source>
        <dbReference type="Google" id="ProtNLM"/>
    </source>
</evidence>
<evidence type="ECO:0000313" key="3">
    <source>
        <dbReference type="Proteomes" id="UP000184300"/>
    </source>
</evidence>
<proteinExistence type="predicted"/>